<evidence type="ECO:0000313" key="3">
    <source>
        <dbReference type="Proteomes" id="UP000182248"/>
    </source>
</evidence>
<keyword evidence="3" id="KW-1185">Reference proteome</keyword>
<proteinExistence type="predicted"/>
<accession>A0A1K1QGX6</accession>
<gene>
    <name evidence="2" type="ORF">SAMN02927921_02532</name>
</gene>
<organism evidence="2 3">
    <name type="scientific">Sinomicrobium oceani</name>
    <dbReference type="NCBI Taxonomy" id="1150368"/>
    <lineage>
        <taxon>Bacteria</taxon>
        <taxon>Pseudomonadati</taxon>
        <taxon>Bacteroidota</taxon>
        <taxon>Flavobacteriia</taxon>
        <taxon>Flavobacteriales</taxon>
        <taxon>Flavobacteriaceae</taxon>
        <taxon>Sinomicrobium</taxon>
    </lineage>
</organism>
<dbReference type="InterPro" id="IPR050491">
    <property type="entry name" value="AmpC-like"/>
</dbReference>
<evidence type="ECO:0000313" key="2">
    <source>
        <dbReference type="EMBL" id="SFW58956.1"/>
    </source>
</evidence>
<dbReference type="RefSeq" id="WP_072317750.1">
    <property type="nucleotide sequence ID" value="NZ_FPJE01000013.1"/>
</dbReference>
<protein>
    <submittedName>
        <fullName evidence="2">CubicO group peptidase, beta-lactamase class C family</fullName>
    </submittedName>
</protein>
<dbReference type="SUPFAM" id="SSF56601">
    <property type="entry name" value="beta-lactamase/transpeptidase-like"/>
    <property type="match status" value="1"/>
</dbReference>
<name>A0A1K1QGX6_9FLAO</name>
<dbReference type="Gene3D" id="3.40.710.10">
    <property type="entry name" value="DD-peptidase/beta-lactamase superfamily"/>
    <property type="match status" value="1"/>
</dbReference>
<dbReference type="PANTHER" id="PTHR46825:SF9">
    <property type="entry name" value="BETA-LACTAMASE-RELATED DOMAIN-CONTAINING PROTEIN"/>
    <property type="match status" value="1"/>
</dbReference>
<feature type="domain" description="Beta-lactamase-related" evidence="1">
    <location>
        <begin position="38"/>
        <end position="335"/>
    </location>
</feature>
<dbReference type="OrthoDB" id="9793489at2"/>
<dbReference type="InterPro" id="IPR012338">
    <property type="entry name" value="Beta-lactam/transpept-like"/>
</dbReference>
<evidence type="ECO:0000259" key="1">
    <source>
        <dbReference type="Pfam" id="PF00144"/>
    </source>
</evidence>
<dbReference type="AlphaFoldDB" id="A0A1K1QGX6"/>
<dbReference type="STRING" id="1150368.SAMN02927921_02532"/>
<sequence>MRKKVVLVLIVILIFQLSVTGQSLELKIDSVLNEKYKAHAPGGVFLVSRNGKTIYNKAFGLSDIELGTPMKTDNVFELGSITKQFTAISVLMLVDNGKLELDDTVSSYVPDYPNGEQITIHHLLTHTSGIKDFTRIKGLTAIAKEELSSEELINFFKNEPVDFPPGERYEYCNAGYMLLGYIIEVVSGKEYQDFVAHNIFERLGMHNSYYASHQKIIRNRASGYSEEGDHYVNNRYISFSIPFSAGALMSTVDDMLKWQEAVKKYTLLSRRLTKKVFTDHSLNNGKLTGYGYGWHINVLNGVRSFEHGGSIFGYKSMGVYLPDEDIYVIGLTNCSCNSPTEVSRTIAGIVRGYFNGTETVH</sequence>
<reference evidence="2 3" key="1">
    <citation type="submission" date="2016-11" db="EMBL/GenBank/DDBJ databases">
        <authorList>
            <person name="Jaros S."/>
            <person name="Januszkiewicz K."/>
            <person name="Wedrychowicz H."/>
        </authorList>
    </citation>
    <scope>NUCLEOTIDE SEQUENCE [LARGE SCALE GENOMIC DNA]</scope>
    <source>
        <strain evidence="2 3">CGMCC 1.12145</strain>
    </source>
</reference>
<dbReference type="PANTHER" id="PTHR46825">
    <property type="entry name" value="D-ALANYL-D-ALANINE-CARBOXYPEPTIDASE/ENDOPEPTIDASE AMPH"/>
    <property type="match status" value="1"/>
</dbReference>
<dbReference type="Pfam" id="PF00144">
    <property type="entry name" value="Beta-lactamase"/>
    <property type="match status" value="1"/>
</dbReference>
<dbReference type="EMBL" id="FPJE01000013">
    <property type="protein sequence ID" value="SFW58956.1"/>
    <property type="molecule type" value="Genomic_DNA"/>
</dbReference>
<dbReference type="InterPro" id="IPR001466">
    <property type="entry name" value="Beta-lactam-related"/>
</dbReference>
<dbReference type="Proteomes" id="UP000182248">
    <property type="component" value="Unassembled WGS sequence"/>
</dbReference>